<feature type="non-terminal residue" evidence="2">
    <location>
        <position position="64"/>
    </location>
</feature>
<protein>
    <submittedName>
        <fullName evidence="2">Uncharacterized protein</fullName>
    </submittedName>
</protein>
<feature type="non-terminal residue" evidence="2">
    <location>
        <position position="1"/>
    </location>
</feature>
<dbReference type="EMBL" id="CADCWM010000146">
    <property type="protein sequence ID" value="CAA9546339.1"/>
    <property type="molecule type" value="Genomic_DNA"/>
</dbReference>
<gene>
    <name evidence="2" type="ORF">AVDCRST_MAG88-437</name>
</gene>
<feature type="region of interest" description="Disordered" evidence="1">
    <location>
        <begin position="1"/>
        <end position="64"/>
    </location>
</feature>
<proteinExistence type="predicted"/>
<sequence length="64" mass="6931">GKWGGSGGRAARGGSATIPRRGGQASRHGGRIAGCDRSGLDPSWRIRRDCGRHDREHRRDPRAL</sequence>
<evidence type="ECO:0000313" key="2">
    <source>
        <dbReference type="EMBL" id="CAA9546339.1"/>
    </source>
</evidence>
<evidence type="ECO:0000256" key="1">
    <source>
        <dbReference type="SAM" id="MobiDB-lite"/>
    </source>
</evidence>
<feature type="compositionally biased region" description="Basic and acidic residues" evidence="1">
    <location>
        <begin position="44"/>
        <end position="64"/>
    </location>
</feature>
<accession>A0A6J4UCF5</accession>
<dbReference type="AlphaFoldDB" id="A0A6J4UCF5"/>
<organism evidence="2">
    <name type="scientific">uncultured Thermomicrobiales bacterium</name>
    <dbReference type="NCBI Taxonomy" id="1645740"/>
    <lineage>
        <taxon>Bacteria</taxon>
        <taxon>Pseudomonadati</taxon>
        <taxon>Thermomicrobiota</taxon>
        <taxon>Thermomicrobia</taxon>
        <taxon>Thermomicrobiales</taxon>
        <taxon>environmental samples</taxon>
    </lineage>
</organism>
<reference evidence="2" key="1">
    <citation type="submission" date="2020-02" db="EMBL/GenBank/DDBJ databases">
        <authorList>
            <person name="Meier V. D."/>
        </authorList>
    </citation>
    <scope>NUCLEOTIDE SEQUENCE</scope>
    <source>
        <strain evidence="2">AVDCRST_MAG88</strain>
    </source>
</reference>
<feature type="compositionally biased region" description="Gly residues" evidence="1">
    <location>
        <begin position="1"/>
        <end position="11"/>
    </location>
</feature>
<name>A0A6J4UCF5_9BACT</name>